<dbReference type="SMART" id="SM00530">
    <property type="entry name" value="HTH_XRE"/>
    <property type="match status" value="1"/>
</dbReference>
<dbReference type="RefSeq" id="WP_107436848.1">
    <property type="nucleotide sequence ID" value="NZ_NDXL01000001.1"/>
</dbReference>
<gene>
    <name evidence="3" type="ORF">EYS09_04955</name>
</gene>
<keyword evidence="4" id="KW-1185">Reference proteome</keyword>
<dbReference type="OrthoDB" id="3174593at2"/>
<dbReference type="InterPro" id="IPR001387">
    <property type="entry name" value="Cro/C1-type_HTH"/>
</dbReference>
<dbReference type="Pfam" id="PF01381">
    <property type="entry name" value="HTH_3"/>
    <property type="match status" value="1"/>
</dbReference>
<sequence length="205" mass="22615">MMTGRAAARLRSGPGGGRSRDNFCRRNSRRTIRDSSIPLAPGRQRPACCPYELIAASAITVVLFVHTSLTHRRENAVHLRDRERCLDLMRVQNFSQRKLAACAHVSQAFISLLLHGKRGARPETAWRIASALGVFTDELFEPSSAPAVTPTKGHQPVNTAPPRHTPASRAGHRRTRGRIRPQPTTRPAKHSTTQHPPTTRLGHAA</sequence>
<evidence type="ECO:0000313" key="3">
    <source>
        <dbReference type="EMBL" id="TBO60731.1"/>
    </source>
</evidence>
<dbReference type="GO" id="GO:0003677">
    <property type="term" value="F:DNA binding"/>
    <property type="evidence" value="ECO:0007669"/>
    <property type="project" value="InterPro"/>
</dbReference>
<feature type="region of interest" description="Disordered" evidence="1">
    <location>
        <begin position="1"/>
        <end position="23"/>
    </location>
</feature>
<protein>
    <submittedName>
        <fullName evidence="3">Helix-turn-helix domain-containing protein</fullName>
    </submittedName>
</protein>
<dbReference type="Gene3D" id="1.10.260.40">
    <property type="entry name" value="lambda repressor-like DNA-binding domains"/>
    <property type="match status" value="1"/>
</dbReference>
<dbReference type="Proteomes" id="UP000292452">
    <property type="component" value="Unassembled WGS sequence"/>
</dbReference>
<feature type="region of interest" description="Disordered" evidence="1">
    <location>
        <begin position="143"/>
        <end position="205"/>
    </location>
</feature>
<dbReference type="InterPro" id="IPR010982">
    <property type="entry name" value="Lambda_DNA-bd_dom_sf"/>
</dbReference>
<dbReference type="CDD" id="cd00093">
    <property type="entry name" value="HTH_XRE"/>
    <property type="match status" value="1"/>
</dbReference>
<feature type="domain" description="HTH cro/C1-type" evidence="2">
    <location>
        <begin position="92"/>
        <end position="139"/>
    </location>
</feature>
<evidence type="ECO:0000259" key="2">
    <source>
        <dbReference type="PROSITE" id="PS50943"/>
    </source>
</evidence>
<organism evidence="3 4">
    <name type="scientific">Streptomyces kasugaensis</name>
    <dbReference type="NCBI Taxonomy" id="1946"/>
    <lineage>
        <taxon>Bacteria</taxon>
        <taxon>Bacillati</taxon>
        <taxon>Actinomycetota</taxon>
        <taxon>Actinomycetes</taxon>
        <taxon>Kitasatosporales</taxon>
        <taxon>Streptomycetaceae</taxon>
        <taxon>Streptomyces</taxon>
    </lineage>
</organism>
<feature type="compositionally biased region" description="Low complexity" evidence="1">
    <location>
        <begin position="1"/>
        <end position="12"/>
    </location>
</feature>
<name>A0A4V2JJ56_STRKA</name>
<proteinExistence type="predicted"/>
<evidence type="ECO:0000313" key="4">
    <source>
        <dbReference type="Proteomes" id="UP000292452"/>
    </source>
</evidence>
<accession>A0A4V2JJ56</accession>
<comment type="caution">
    <text evidence="3">The sequence shown here is derived from an EMBL/GenBank/DDBJ whole genome shotgun (WGS) entry which is preliminary data.</text>
</comment>
<evidence type="ECO:0000256" key="1">
    <source>
        <dbReference type="SAM" id="MobiDB-lite"/>
    </source>
</evidence>
<dbReference type="SUPFAM" id="SSF47413">
    <property type="entry name" value="lambda repressor-like DNA-binding domains"/>
    <property type="match status" value="1"/>
</dbReference>
<reference evidence="3 4" key="1">
    <citation type="submission" date="2019-02" db="EMBL/GenBank/DDBJ databases">
        <title>Draft Genome Sequence of Streptomyces sp. AM-2504, identified by 16S rRNA comparative analysis as a Streptomyces Kasugaensis strain.</title>
        <authorList>
            <person name="Napolioni V."/>
            <person name="Giuliodori A.M."/>
            <person name="Spurio R."/>
            <person name="Fabbretti A."/>
        </authorList>
    </citation>
    <scope>NUCLEOTIDE SEQUENCE [LARGE SCALE GENOMIC DNA]</scope>
    <source>
        <strain evidence="3 4">AM-2504</strain>
    </source>
</reference>
<dbReference type="AlphaFoldDB" id="A0A4V2JJ56"/>
<dbReference type="EMBL" id="SIXH01000027">
    <property type="protein sequence ID" value="TBO60731.1"/>
    <property type="molecule type" value="Genomic_DNA"/>
</dbReference>
<feature type="compositionally biased region" description="Basic residues" evidence="1">
    <location>
        <begin position="170"/>
        <end position="179"/>
    </location>
</feature>
<dbReference type="PROSITE" id="PS50943">
    <property type="entry name" value="HTH_CROC1"/>
    <property type="match status" value="1"/>
</dbReference>